<dbReference type="Gene3D" id="1.10.10.10">
    <property type="entry name" value="Winged helix-like DNA-binding domain superfamily/Winged helix DNA-binding domain"/>
    <property type="match status" value="1"/>
</dbReference>
<dbReference type="GeneTree" id="ENSGT00510000048674"/>
<evidence type="ECO:0000313" key="7">
    <source>
        <dbReference type="Ensembl" id="ENSPKIP00000039756.1"/>
    </source>
</evidence>
<dbReference type="STRING" id="1676925.ENSPKIP00000039756"/>
<comment type="subcellular location">
    <subcellularLocation>
        <location evidence="1">Nucleus</location>
    </subcellularLocation>
</comment>
<evidence type="ECO:0000256" key="3">
    <source>
        <dbReference type="ARBA" id="ARBA00023125"/>
    </source>
</evidence>
<protein>
    <recommendedName>
        <fullName evidence="6">HSF-type DNA-binding domain-containing protein</fullName>
    </recommendedName>
</protein>
<evidence type="ECO:0000313" key="8">
    <source>
        <dbReference type="Proteomes" id="UP000261540"/>
    </source>
</evidence>
<dbReference type="PANTHER" id="PTHR10015:SF278">
    <property type="entry name" value="HEAT SHOCK FACTOR PROTEIN 5"/>
    <property type="match status" value="1"/>
</dbReference>
<reference evidence="7" key="1">
    <citation type="submission" date="2025-08" db="UniProtKB">
        <authorList>
            <consortium name="Ensembl"/>
        </authorList>
    </citation>
    <scope>IDENTIFICATION</scope>
</reference>
<keyword evidence="3" id="KW-0238">DNA-binding</keyword>
<evidence type="ECO:0000256" key="4">
    <source>
        <dbReference type="ARBA" id="ARBA00023242"/>
    </source>
</evidence>
<dbReference type="GO" id="GO:0043565">
    <property type="term" value="F:sequence-specific DNA binding"/>
    <property type="evidence" value="ECO:0007669"/>
    <property type="project" value="InterPro"/>
</dbReference>
<dbReference type="Ensembl" id="ENSPKIT00000020768.1">
    <property type="protein sequence ID" value="ENSPKIP00000039756.1"/>
    <property type="gene ID" value="ENSPKIG00000016994.1"/>
</dbReference>
<evidence type="ECO:0000256" key="2">
    <source>
        <dbReference type="ARBA" id="ARBA00006403"/>
    </source>
</evidence>
<dbReference type="SMART" id="SM00415">
    <property type="entry name" value="HSF"/>
    <property type="match status" value="1"/>
</dbReference>
<dbReference type="InterPro" id="IPR036388">
    <property type="entry name" value="WH-like_DNA-bd_sf"/>
</dbReference>
<keyword evidence="4" id="KW-0539">Nucleus</keyword>
<keyword evidence="8" id="KW-1185">Reference proteome</keyword>
<accession>A0A3B3TBR8</accession>
<dbReference type="PANTHER" id="PTHR10015">
    <property type="entry name" value="HEAT SHOCK TRANSCRIPTION FACTOR"/>
    <property type="match status" value="1"/>
</dbReference>
<dbReference type="AlphaFoldDB" id="A0A3B3TBR8"/>
<evidence type="ECO:0000256" key="1">
    <source>
        <dbReference type="ARBA" id="ARBA00004123"/>
    </source>
</evidence>
<evidence type="ECO:0000256" key="5">
    <source>
        <dbReference type="RuleBase" id="RU004020"/>
    </source>
</evidence>
<feature type="domain" description="HSF-type DNA-binding" evidence="6">
    <location>
        <begin position="32"/>
        <end position="133"/>
    </location>
</feature>
<dbReference type="InterPro" id="IPR036390">
    <property type="entry name" value="WH_DNA-bd_sf"/>
</dbReference>
<comment type="similarity">
    <text evidence="2 5">Belongs to the HSF family.</text>
</comment>
<evidence type="ECO:0000259" key="6">
    <source>
        <dbReference type="SMART" id="SM00415"/>
    </source>
</evidence>
<name>A0A3B3TBR8_9TELE</name>
<organism evidence="7 8">
    <name type="scientific">Paramormyrops kingsleyae</name>
    <dbReference type="NCBI Taxonomy" id="1676925"/>
    <lineage>
        <taxon>Eukaryota</taxon>
        <taxon>Metazoa</taxon>
        <taxon>Chordata</taxon>
        <taxon>Craniata</taxon>
        <taxon>Vertebrata</taxon>
        <taxon>Euteleostomi</taxon>
        <taxon>Actinopterygii</taxon>
        <taxon>Neopterygii</taxon>
        <taxon>Teleostei</taxon>
        <taxon>Osteoglossocephala</taxon>
        <taxon>Osteoglossomorpha</taxon>
        <taxon>Osteoglossiformes</taxon>
        <taxon>Mormyridae</taxon>
        <taxon>Paramormyrops</taxon>
    </lineage>
</organism>
<reference evidence="7" key="2">
    <citation type="submission" date="2025-09" db="UniProtKB">
        <authorList>
            <consortium name="Ensembl"/>
        </authorList>
    </citation>
    <scope>IDENTIFICATION</scope>
</reference>
<dbReference type="Proteomes" id="UP000261540">
    <property type="component" value="Unplaced"/>
</dbReference>
<dbReference type="SUPFAM" id="SSF46785">
    <property type="entry name" value="Winged helix' DNA-binding domain"/>
    <property type="match status" value="1"/>
</dbReference>
<dbReference type="InterPro" id="IPR000232">
    <property type="entry name" value="HSF_DNA-bd"/>
</dbReference>
<dbReference type="GO" id="GO:0003700">
    <property type="term" value="F:DNA-binding transcription factor activity"/>
    <property type="evidence" value="ECO:0007669"/>
    <property type="project" value="InterPro"/>
</dbReference>
<dbReference type="GO" id="GO:0005634">
    <property type="term" value="C:nucleus"/>
    <property type="evidence" value="ECO:0007669"/>
    <property type="project" value="UniProtKB-SubCell"/>
</dbReference>
<sequence>MLFHIAAAAVCNSGVARWCSGCRTPLGPGFESLPGFPAKLWQLVNEPRVSSVRWDWFGFGVFIDQRRFEAELLSPIGGAFKSSSFSSFNRQLNLYGFRKVMPMPGHMGVLHHHFFNPDFRQGRPDLLVNLKRLTSTNKARIQPGALAVPAAALQYNHSLPTQYHPACYAPGDSALCIFNLAFTL</sequence>
<proteinExistence type="inferred from homology"/>
<dbReference type="Pfam" id="PF00447">
    <property type="entry name" value="HSF_DNA-bind"/>
    <property type="match status" value="1"/>
</dbReference>